<evidence type="ECO:0000256" key="1">
    <source>
        <dbReference type="SAM" id="MobiDB-lite"/>
    </source>
</evidence>
<feature type="signal peptide" evidence="2">
    <location>
        <begin position="1"/>
        <end position="28"/>
    </location>
</feature>
<evidence type="ECO:0000256" key="2">
    <source>
        <dbReference type="SAM" id="SignalP"/>
    </source>
</evidence>
<organism evidence="3 4">
    <name type="scientific">Tessaracoccus antarcticus</name>
    <dbReference type="NCBI Taxonomy" id="2479848"/>
    <lineage>
        <taxon>Bacteria</taxon>
        <taxon>Bacillati</taxon>
        <taxon>Actinomycetota</taxon>
        <taxon>Actinomycetes</taxon>
        <taxon>Propionibacteriales</taxon>
        <taxon>Propionibacteriaceae</taxon>
        <taxon>Tessaracoccus</taxon>
    </lineage>
</organism>
<sequence length="190" mass="19474">MRKKLIAGAAGVALVSGIGLGMTQMAQAETPAPTPSTSSSAAPGDTTSTMHRHEGRRHGGKGLEVSALATKLGLPEATVADALSAVRDQVQPATRPSPEATPAEREAARGARQAALAKALASELNIDEARVTTALTELRTERHAARTDEEKATLDRAVADGKLTRTEADAVQKAIDSGIVSTGGGGHGRR</sequence>
<evidence type="ECO:0000313" key="3">
    <source>
        <dbReference type="EMBL" id="RMB61624.1"/>
    </source>
</evidence>
<proteinExistence type="predicted"/>
<dbReference type="Proteomes" id="UP000275256">
    <property type="component" value="Unassembled WGS sequence"/>
</dbReference>
<protein>
    <submittedName>
        <fullName evidence="3">Uncharacterized protein</fullName>
    </submittedName>
</protein>
<feature type="region of interest" description="Disordered" evidence="1">
    <location>
        <begin position="26"/>
        <end position="63"/>
    </location>
</feature>
<gene>
    <name evidence="3" type="ORF">EAX62_03045</name>
</gene>
<keyword evidence="4" id="KW-1185">Reference proteome</keyword>
<keyword evidence="2" id="KW-0732">Signal</keyword>
<evidence type="ECO:0000313" key="4">
    <source>
        <dbReference type="Proteomes" id="UP000275256"/>
    </source>
</evidence>
<dbReference type="OrthoDB" id="3734598at2"/>
<accession>A0A3M0G9R2</accession>
<dbReference type="AlphaFoldDB" id="A0A3M0G9R2"/>
<dbReference type="RefSeq" id="WP_121900171.1">
    <property type="nucleotide sequence ID" value="NZ_REFW01000001.1"/>
</dbReference>
<feature type="compositionally biased region" description="Low complexity" evidence="1">
    <location>
        <begin position="26"/>
        <end position="49"/>
    </location>
</feature>
<feature type="chain" id="PRO_5018279170" evidence="2">
    <location>
        <begin position="29"/>
        <end position="190"/>
    </location>
</feature>
<comment type="caution">
    <text evidence="3">The sequence shown here is derived from an EMBL/GenBank/DDBJ whole genome shotgun (WGS) entry which is preliminary data.</text>
</comment>
<name>A0A3M0G9R2_9ACTN</name>
<reference evidence="3 4" key="1">
    <citation type="submission" date="2018-10" db="EMBL/GenBank/DDBJ databases">
        <title>Tessaracoccus antarcticuss sp. nov., isolated from sediment.</title>
        <authorList>
            <person name="Zhou L.Y."/>
            <person name="Du Z.J."/>
        </authorList>
    </citation>
    <scope>NUCLEOTIDE SEQUENCE [LARGE SCALE GENOMIC DNA]</scope>
    <source>
        <strain evidence="3 4">JDX10</strain>
    </source>
</reference>
<dbReference type="EMBL" id="REFW01000001">
    <property type="protein sequence ID" value="RMB61624.1"/>
    <property type="molecule type" value="Genomic_DNA"/>
</dbReference>
<feature type="region of interest" description="Disordered" evidence="1">
    <location>
        <begin position="86"/>
        <end position="108"/>
    </location>
</feature>